<evidence type="ECO:0000256" key="2">
    <source>
        <dbReference type="ARBA" id="ARBA00022603"/>
    </source>
</evidence>
<dbReference type="GO" id="GO:0032259">
    <property type="term" value="P:methylation"/>
    <property type="evidence" value="ECO:0007669"/>
    <property type="project" value="UniProtKB-KW"/>
</dbReference>
<evidence type="ECO:0000313" key="9">
    <source>
        <dbReference type="Proteomes" id="UP001615550"/>
    </source>
</evidence>
<dbReference type="SUPFAM" id="SSF46767">
    <property type="entry name" value="Methylated DNA-protein cysteine methyltransferase, C-terminal domain"/>
    <property type="match status" value="1"/>
</dbReference>
<evidence type="ECO:0000259" key="7">
    <source>
        <dbReference type="Pfam" id="PF01035"/>
    </source>
</evidence>
<dbReference type="InterPro" id="IPR014048">
    <property type="entry name" value="MethylDNA_cys_MeTrfase_DNA-bd"/>
</dbReference>
<dbReference type="Proteomes" id="UP001615550">
    <property type="component" value="Unassembled WGS sequence"/>
</dbReference>
<gene>
    <name evidence="8" type="ORF">ACD661_10060</name>
</gene>
<evidence type="ECO:0000313" key="8">
    <source>
        <dbReference type="EMBL" id="MFJ1268900.1"/>
    </source>
</evidence>
<feature type="domain" description="Methylated-DNA-[protein]-cysteine S-methyltransferase DNA binding" evidence="7">
    <location>
        <begin position="80"/>
        <end position="155"/>
    </location>
</feature>
<protein>
    <submittedName>
        <fullName evidence="8">Methylated-DNA--[protein]-cysteine S-methyltransferase</fullName>
        <ecNumber evidence="8">2.1.1.63</ecNumber>
    </submittedName>
</protein>
<dbReference type="Gene3D" id="1.10.10.10">
    <property type="entry name" value="Winged helix-like DNA-binding domain superfamily/Winged helix DNA-binding domain"/>
    <property type="match status" value="1"/>
</dbReference>
<comment type="caution">
    <text evidence="8">The sequence shown here is derived from an EMBL/GenBank/DDBJ whole genome shotgun (WGS) entry which is preliminary data.</text>
</comment>
<dbReference type="InterPro" id="IPR001497">
    <property type="entry name" value="MethylDNA_cys_MeTrfase_AS"/>
</dbReference>
<dbReference type="InterPro" id="IPR036217">
    <property type="entry name" value="MethylDNA_cys_MeTrfase_DNAb"/>
</dbReference>
<dbReference type="GO" id="GO:0003908">
    <property type="term" value="F:methylated-DNA-[protein]-cysteine S-methyltransferase activity"/>
    <property type="evidence" value="ECO:0007669"/>
    <property type="project" value="UniProtKB-EC"/>
</dbReference>
<reference evidence="8 9" key="1">
    <citation type="submission" date="2024-08" db="EMBL/GenBank/DDBJ databases">
        <title>Draft Genome Sequence of Legionella lytica strain DSB2004, Isolated From a Fire Sprinkler System.</title>
        <authorList>
            <person name="Everhart A.D."/>
            <person name="Kidane D.T."/>
            <person name="Farone A.L."/>
            <person name="Farone M.B."/>
        </authorList>
    </citation>
    <scope>NUCLEOTIDE SEQUENCE [LARGE SCALE GENOMIC DNA]</scope>
    <source>
        <strain evidence="8 9">DSB2004</strain>
    </source>
</reference>
<keyword evidence="9" id="KW-1185">Reference proteome</keyword>
<dbReference type="EC" id="2.1.1.63" evidence="8"/>
<evidence type="ECO:0000256" key="5">
    <source>
        <dbReference type="ARBA" id="ARBA00023204"/>
    </source>
</evidence>
<accession>A0ABW8DBL5</accession>
<dbReference type="PANTHER" id="PTHR10815:SF13">
    <property type="entry name" value="METHYLATED-DNA--PROTEIN-CYSTEINE METHYLTRANSFERASE"/>
    <property type="match status" value="1"/>
</dbReference>
<comment type="catalytic activity">
    <reaction evidence="1">
        <text>a 4-O-methyl-thymidine in DNA + L-cysteinyl-[protein] = a thymidine in DNA + S-methyl-L-cysteinyl-[protein]</text>
        <dbReference type="Rhea" id="RHEA:53428"/>
        <dbReference type="Rhea" id="RHEA-COMP:10131"/>
        <dbReference type="Rhea" id="RHEA-COMP:10132"/>
        <dbReference type="Rhea" id="RHEA-COMP:13555"/>
        <dbReference type="Rhea" id="RHEA-COMP:13556"/>
        <dbReference type="ChEBI" id="CHEBI:29950"/>
        <dbReference type="ChEBI" id="CHEBI:82612"/>
        <dbReference type="ChEBI" id="CHEBI:137386"/>
        <dbReference type="ChEBI" id="CHEBI:137387"/>
        <dbReference type="EC" id="2.1.1.63"/>
    </reaction>
</comment>
<dbReference type="CDD" id="cd06445">
    <property type="entry name" value="ATase"/>
    <property type="match status" value="1"/>
</dbReference>
<dbReference type="PROSITE" id="PS00374">
    <property type="entry name" value="MGMT"/>
    <property type="match status" value="1"/>
</dbReference>
<proteinExistence type="predicted"/>
<evidence type="ECO:0000256" key="1">
    <source>
        <dbReference type="ARBA" id="ARBA00001286"/>
    </source>
</evidence>
<keyword evidence="4" id="KW-0227">DNA damage</keyword>
<dbReference type="Pfam" id="PF01035">
    <property type="entry name" value="DNA_binding_1"/>
    <property type="match status" value="1"/>
</dbReference>
<evidence type="ECO:0000256" key="4">
    <source>
        <dbReference type="ARBA" id="ARBA00022763"/>
    </source>
</evidence>
<dbReference type="NCBIfam" id="TIGR00589">
    <property type="entry name" value="ogt"/>
    <property type="match status" value="1"/>
</dbReference>
<comment type="catalytic activity">
    <reaction evidence="6">
        <text>a 6-O-methyl-2'-deoxyguanosine in DNA + L-cysteinyl-[protein] = S-methyl-L-cysteinyl-[protein] + a 2'-deoxyguanosine in DNA</text>
        <dbReference type="Rhea" id="RHEA:24000"/>
        <dbReference type="Rhea" id="RHEA-COMP:10131"/>
        <dbReference type="Rhea" id="RHEA-COMP:10132"/>
        <dbReference type="Rhea" id="RHEA-COMP:11367"/>
        <dbReference type="Rhea" id="RHEA-COMP:11368"/>
        <dbReference type="ChEBI" id="CHEBI:29950"/>
        <dbReference type="ChEBI" id="CHEBI:82612"/>
        <dbReference type="ChEBI" id="CHEBI:85445"/>
        <dbReference type="ChEBI" id="CHEBI:85448"/>
        <dbReference type="EC" id="2.1.1.63"/>
    </reaction>
</comment>
<dbReference type="PANTHER" id="PTHR10815">
    <property type="entry name" value="METHYLATED-DNA--PROTEIN-CYSTEINE METHYLTRANSFERASE"/>
    <property type="match status" value="1"/>
</dbReference>
<dbReference type="InterPro" id="IPR036388">
    <property type="entry name" value="WH-like_DNA-bd_sf"/>
</dbReference>
<dbReference type="RefSeq" id="WP_400187726.1">
    <property type="nucleotide sequence ID" value="NZ_JBGORX010000003.1"/>
</dbReference>
<evidence type="ECO:0000256" key="6">
    <source>
        <dbReference type="ARBA" id="ARBA00049348"/>
    </source>
</evidence>
<keyword evidence="5" id="KW-0234">DNA repair</keyword>
<keyword evidence="3 8" id="KW-0808">Transferase</keyword>
<dbReference type="EMBL" id="JBGORX010000003">
    <property type="protein sequence ID" value="MFJ1268900.1"/>
    <property type="molecule type" value="Genomic_DNA"/>
</dbReference>
<organism evidence="8 9">
    <name type="scientific">Legionella lytica</name>
    <dbReference type="NCBI Taxonomy" id="96232"/>
    <lineage>
        <taxon>Bacteria</taxon>
        <taxon>Pseudomonadati</taxon>
        <taxon>Pseudomonadota</taxon>
        <taxon>Gammaproteobacteria</taxon>
        <taxon>Legionellales</taxon>
        <taxon>Legionellaceae</taxon>
        <taxon>Legionella</taxon>
    </lineage>
</organism>
<keyword evidence="2 8" id="KW-0489">Methyltransferase</keyword>
<name>A0ABW8DBL5_9GAMM</name>
<evidence type="ECO:0000256" key="3">
    <source>
        <dbReference type="ARBA" id="ARBA00022679"/>
    </source>
</evidence>
<sequence length="160" mass="17869">MMNFNLPTNLTVSIFPTPWGKLAVEFDEHFVYRSFFTLDSGPSHKLPLSDLIQHELASYIANPNHRFQLQLKPQGSAYLQKVLNALLVIPIGRTVTYGELALTLQSSPRAVGQACKRNPLALFIPCHRVIGKHSLGGYMGSPDALHYKDSLLAHEMSVKR</sequence>